<sequence>MNPHQKNARTKSFVPNSKALVKKLIHSSGQNVPYHKENMPKEGNGASGPKDQKPNFDVLCKVVLILPAKYDVISEVEDTKEHFDAETMANHKLVVYYVMNNGCAEEQQA</sequence>
<dbReference type="HOGENOM" id="CLU_2187856_0_0_1"/>
<dbReference type="EnsemblPlants" id="KEH28057">
    <property type="protein sequence ID" value="KEH28057"/>
    <property type="gene ID" value="MTR_5g061535"/>
</dbReference>
<protein>
    <submittedName>
        <fullName evidence="2 3">Uncharacterized protein</fullName>
    </submittedName>
</protein>
<dbReference type="PaxDb" id="3880-AES97897"/>
<organism evidence="2 4">
    <name type="scientific">Medicago truncatula</name>
    <name type="common">Barrel medic</name>
    <name type="synonym">Medicago tribuloides</name>
    <dbReference type="NCBI Taxonomy" id="3880"/>
    <lineage>
        <taxon>Eukaryota</taxon>
        <taxon>Viridiplantae</taxon>
        <taxon>Streptophyta</taxon>
        <taxon>Embryophyta</taxon>
        <taxon>Tracheophyta</taxon>
        <taxon>Spermatophyta</taxon>
        <taxon>Magnoliopsida</taxon>
        <taxon>eudicotyledons</taxon>
        <taxon>Gunneridae</taxon>
        <taxon>Pentapetalae</taxon>
        <taxon>rosids</taxon>
        <taxon>fabids</taxon>
        <taxon>Fabales</taxon>
        <taxon>Fabaceae</taxon>
        <taxon>Papilionoideae</taxon>
        <taxon>50 kb inversion clade</taxon>
        <taxon>NPAAA clade</taxon>
        <taxon>Hologalegina</taxon>
        <taxon>IRL clade</taxon>
        <taxon>Trifolieae</taxon>
        <taxon>Medicago</taxon>
    </lineage>
</organism>
<evidence type="ECO:0000313" key="4">
    <source>
        <dbReference type="Proteomes" id="UP000002051"/>
    </source>
</evidence>
<dbReference type="Proteomes" id="UP000002051">
    <property type="component" value="Chromosome 5"/>
</dbReference>
<proteinExistence type="predicted"/>
<reference evidence="2 4" key="2">
    <citation type="journal article" date="2014" name="BMC Genomics">
        <title>An improved genome release (version Mt4.0) for the model legume Medicago truncatula.</title>
        <authorList>
            <person name="Tang H."/>
            <person name="Krishnakumar V."/>
            <person name="Bidwell S."/>
            <person name="Rosen B."/>
            <person name="Chan A."/>
            <person name="Zhou S."/>
            <person name="Gentzbittel L."/>
            <person name="Childs K.L."/>
            <person name="Yandell M."/>
            <person name="Gundlach H."/>
            <person name="Mayer K.F."/>
            <person name="Schwartz D.C."/>
            <person name="Town C.D."/>
        </authorList>
    </citation>
    <scope>GENOME REANNOTATION</scope>
    <source>
        <strain evidence="2">A17</strain>
        <strain evidence="3 4">cv. Jemalong A17</strain>
    </source>
</reference>
<reference evidence="3" key="3">
    <citation type="submission" date="2015-04" db="UniProtKB">
        <authorList>
            <consortium name="EnsemblPlants"/>
        </authorList>
    </citation>
    <scope>IDENTIFICATION</scope>
    <source>
        <strain evidence="3">cv. Jemalong A17</strain>
    </source>
</reference>
<keyword evidence="4" id="KW-1185">Reference proteome</keyword>
<accession>A0A072UEG4</accession>
<evidence type="ECO:0000313" key="2">
    <source>
        <dbReference type="EMBL" id="KEH28057.1"/>
    </source>
</evidence>
<evidence type="ECO:0000256" key="1">
    <source>
        <dbReference type="SAM" id="MobiDB-lite"/>
    </source>
</evidence>
<reference evidence="2 4" key="1">
    <citation type="journal article" date="2011" name="Nature">
        <title>The Medicago genome provides insight into the evolution of rhizobial symbioses.</title>
        <authorList>
            <person name="Young N.D."/>
            <person name="Debelle F."/>
            <person name="Oldroyd G.E."/>
            <person name="Geurts R."/>
            <person name="Cannon S.B."/>
            <person name="Udvardi M.K."/>
            <person name="Benedito V.A."/>
            <person name="Mayer K.F."/>
            <person name="Gouzy J."/>
            <person name="Schoof H."/>
            <person name="Van de Peer Y."/>
            <person name="Proost S."/>
            <person name="Cook D.R."/>
            <person name="Meyers B.C."/>
            <person name="Spannagl M."/>
            <person name="Cheung F."/>
            <person name="De Mita S."/>
            <person name="Krishnakumar V."/>
            <person name="Gundlach H."/>
            <person name="Zhou S."/>
            <person name="Mudge J."/>
            <person name="Bharti A.K."/>
            <person name="Murray J.D."/>
            <person name="Naoumkina M.A."/>
            <person name="Rosen B."/>
            <person name="Silverstein K.A."/>
            <person name="Tang H."/>
            <person name="Rombauts S."/>
            <person name="Zhao P.X."/>
            <person name="Zhou P."/>
            <person name="Barbe V."/>
            <person name="Bardou P."/>
            <person name="Bechner M."/>
            <person name="Bellec A."/>
            <person name="Berger A."/>
            <person name="Berges H."/>
            <person name="Bidwell S."/>
            <person name="Bisseling T."/>
            <person name="Choisne N."/>
            <person name="Couloux A."/>
            <person name="Denny R."/>
            <person name="Deshpande S."/>
            <person name="Dai X."/>
            <person name="Doyle J.J."/>
            <person name="Dudez A.M."/>
            <person name="Farmer A.D."/>
            <person name="Fouteau S."/>
            <person name="Franken C."/>
            <person name="Gibelin C."/>
            <person name="Gish J."/>
            <person name="Goldstein S."/>
            <person name="Gonzalez A.J."/>
            <person name="Green P.J."/>
            <person name="Hallab A."/>
            <person name="Hartog M."/>
            <person name="Hua A."/>
            <person name="Humphray S.J."/>
            <person name="Jeong D.H."/>
            <person name="Jing Y."/>
            <person name="Jocker A."/>
            <person name="Kenton S.M."/>
            <person name="Kim D.J."/>
            <person name="Klee K."/>
            <person name="Lai H."/>
            <person name="Lang C."/>
            <person name="Lin S."/>
            <person name="Macmil S.L."/>
            <person name="Magdelenat G."/>
            <person name="Matthews L."/>
            <person name="McCorrison J."/>
            <person name="Monaghan E.L."/>
            <person name="Mun J.H."/>
            <person name="Najar F.Z."/>
            <person name="Nicholson C."/>
            <person name="Noirot C."/>
            <person name="O'Bleness M."/>
            <person name="Paule C.R."/>
            <person name="Poulain J."/>
            <person name="Prion F."/>
            <person name="Qin B."/>
            <person name="Qu C."/>
            <person name="Retzel E.F."/>
            <person name="Riddle C."/>
            <person name="Sallet E."/>
            <person name="Samain S."/>
            <person name="Samson N."/>
            <person name="Sanders I."/>
            <person name="Saurat O."/>
            <person name="Scarpelli C."/>
            <person name="Schiex T."/>
            <person name="Segurens B."/>
            <person name="Severin A.J."/>
            <person name="Sherrier D.J."/>
            <person name="Shi R."/>
            <person name="Sims S."/>
            <person name="Singer S.R."/>
            <person name="Sinharoy S."/>
            <person name="Sterck L."/>
            <person name="Viollet A."/>
            <person name="Wang B.B."/>
            <person name="Wang K."/>
            <person name="Wang M."/>
            <person name="Wang X."/>
            <person name="Warfsmann J."/>
            <person name="Weissenbach J."/>
            <person name="White D.D."/>
            <person name="White J.D."/>
            <person name="Wiley G.B."/>
            <person name="Wincker P."/>
            <person name="Xing Y."/>
            <person name="Yang L."/>
            <person name="Yao Z."/>
            <person name="Ying F."/>
            <person name="Zhai J."/>
            <person name="Zhou L."/>
            <person name="Zuber A."/>
            <person name="Denarie J."/>
            <person name="Dixon R.A."/>
            <person name="May G.D."/>
            <person name="Schwartz D.C."/>
            <person name="Rogers J."/>
            <person name="Quetier F."/>
            <person name="Town C.D."/>
            <person name="Roe B.A."/>
        </authorList>
    </citation>
    <scope>NUCLEOTIDE SEQUENCE [LARGE SCALE GENOMIC DNA]</scope>
    <source>
        <strain evidence="2">A17</strain>
        <strain evidence="3 4">cv. Jemalong A17</strain>
    </source>
</reference>
<feature type="region of interest" description="Disordered" evidence="1">
    <location>
        <begin position="29"/>
        <end position="53"/>
    </location>
</feature>
<dbReference type="EMBL" id="CM001221">
    <property type="protein sequence ID" value="KEH28057.1"/>
    <property type="molecule type" value="Genomic_DNA"/>
</dbReference>
<name>A0A072UEG4_MEDTR</name>
<evidence type="ECO:0000313" key="3">
    <source>
        <dbReference type="EnsemblPlants" id="KEH28057"/>
    </source>
</evidence>
<gene>
    <name evidence="2" type="ordered locus">MTR_5g061535</name>
</gene>
<dbReference type="AlphaFoldDB" id="A0A072UEG4"/>